<dbReference type="InterPro" id="IPR019734">
    <property type="entry name" value="TPR_rpt"/>
</dbReference>
<accession>A0A409VPI0</accession>
<dbReference type="Proteomes" id="UP000284706">
    <property type="component" value="Unassembled WGS sequence"/>
</dbReference>
<keyword evidence="1" id="KW-0802">TPR repeat</keyword>
<gene>
    <name evidence="3" type="ORF">CVT26_005770</name>
</gene>
<proteinExistence type="predicted"/>
<dbReference type="Pfam" id="PF13424">
    <property type="entry name" value="TPR_12"/>
    <property type="match status" value="3"/>
</dbReference>
<protein>
    <submittedName>
        <fullName evidence="3">Uncharacterized protein</fullName>
    </submittedName>
</protein>
<dbReference type="SMART" id="SM00028">
    <property type="entry name" value="TPR"/>
    <property type="match status" value="9"/>
</dbReference>
<name>A0A409VPI0_9AGAR</name>
<comment type="caution">
    <text evidence="3">The sequence shown here is derived from an EMBL/GenBank/DDBJ whole genome shotgun (WGS) entry which is preliminary data.</text>
</comment>
<feature type="region of interest" description="Disordered" evidence="2">
    <location>
        <begin position="81"/>
        <end position="102"/>
    </location>
</feature>
<dbReference type="PANTHER" id="PTHR47691:SF3">
    <property type="entry name" value="HTH-TYPE TRANSCRIPTIONAL REGULATOR RV0890C-RELATED"/>
    <property type="match status" value="1"/>
</dbReference>
<reference evidence="3 4" key="1">
    <citation type="journal article" date="2018" name="Evol. Lett.">
        <title>Horizontal gene cluster transfer increased hallucinogenic mushroom diversity.</title>
        <authorList>
            <person name="Reynolds H.T."/>
            <person name="Vijayakumar V."/>
            <person name="Gluck-Thaler E."/>
            <person name="Korotkin H.B."/>
            <person name="Matheny P.B."/>
            <person name="Slot J.C."/>
        </authorList>
    </citation>
    <scope>NUCLEOTIDE SEQUENCE [LARGE SCALE GENOMIC DNA]</scope>
    <source>
        <strain evidence="3 4">SRW20</strain>
    </source>
</reference>
<dbReference type="SUPFAM" id="SSF52540">
    <property type="entry name" value="P-loop containing nucleoside triphosphate hydrolases"/>
    <property type="match status" value="1"/>
</dbReference>
<dbReference type="OrthoDB" id="621413at2759"/>
<dbReference type="EMBL" id="NHYE01005601">
    <property type="protein sequence ID" value="PPQ68164.1"/>
    <property type="molecule type" value="Genomic_DNA"/>
</dbReference>
<dbReference type="InParanoid" id="A0A409VPI0"/>
<dbReference type="PANTHER" id="PTHR47691">
    <property type="entry name" value="REGULATOR-RELATED"/>
    <property type="match status" value="1"/>
</dbReference>
<dbReference type="InterPro" id="IPR027417">
    <property type="entry name" value="P-loop_NTPase"/>
</dbReference>
<organism evidence="3 4">
    <name type="scientific">Gymnopilus dilepis</name>
    <dbReference type="NCBI Taxonomy" id="231916"/>
    <lineage>
        <taxon>Eukaryota</taxon>
        <taxon>Fungi</taxon>
        <taxon>Dikarya</taxon>
        <taxon>Basidiomycota</taxon>
        <taxon>Agaricomycotina</taxon>
        <taxon>Agaricomycetes</taxon>
        <taxon>Agaricomycetidae</taxon>
        <taxon>Agaricales</taxon>
        <taxon>Agaricineae</taxon>
        <taxon>Hymenogastraceae</taxon>
        <taxon>Gymnopilus</taxon>
    </lineage>
</organism>
<dbReference type="Gene3D" id="3.40.50.300">
    <property type="entry name" value="P-loop containing nucleotide triphosphate hydrolases"/>
    <property type="match status" value="1"/>
</dbReference>
<sequence>MSSLLSRGPWHLSKRRGRNDSDGNQERTGAADARISQNSSPDPRHLETNRPLLRNSSSTPSLFSAFVGSFRWSAGKYDNNEKEQLEGDRTPSSIVPGQDPHSLLSEMGSNAGSPQLLVQRVTDDVVGSASNIGLGGGSLGAAGSPSSLGLSEYPVSGSVSSWAQSFREAKIRTGDGHNGGRGGDVGSHNITTSTTIKAIHAQQVVVNTGTDNPSTTQKARPLLFSTSLPPPPSDFVGRDNLVMEGAIHLTLISSPRVAILGHGGIGKTSLALAILHHESAKAFFGQNQFFVPCDTLKSGYDLALAITQILGSAIGEKDDLLMILKAKLSGLGRLLLVLDNFETPWLESQSLEEIERILGLISSIKLVALIITMRGDVPPPTIVWTSVLPENGLQPLGQLDARYMYLSLQQSRQQPTTQIFDDLDALLKAVDYVPLAITLLAAQGRLSTPADLLKRWTKLKTKLLKTTAPQSNKLTNISVSINLSLNSSIMQQNSQCLKLLGVIAFLPAGIPHWRTLVEELFPQVEDPPYAVDILCQTSLVFRPDTNTITMLSPTRHYINEEFKAEVSFSIAQDGEQIFQWINGQVQQKSETLLKFGLANISHVVVKAVQRVASEETINTALDCSEYLRSKNIFSLNMMEEINAILAESPNLLLQAKTKLELGNLLYKTHAWSKAEQVLLDAQKLYCQLDNQLGIARTLNSLGDALRMMDKYSEAADKHRAAYHTFFQLGDKPGMANSLRGLGDALKMMAKYSEAANQHRAAYEIFSQLGNQFGIANSLDSLGDTLRMMDKYSEAADQHKAAYEIFSQLENQHGMANSLDSLGDALRMMDKYSEAANQHRAAYQIYSQLEDQFGMANSLDSLGGVLRMMDKYSEAAEQHRAAYQIFSQLESQYGMANTLHGLGNALRSMDKYSEAEERHRAAYQIYSQIGNQLGMANSLHCLGRALHKMDDYSEAADQQRAAYKIYSQIEDKTGMANSLVGVGDALKELGEVEEAEEQFEQARALRSQRSHRQLE</sequence>
<dbReference type="PROSITE" id="PS50005">
    <property type="entry name" value="TPR"/>
    <property type="match status" value="1"/>
</dbReference>
<dbReference type="Gene3D" id="1.25.40.10">
    <property type="entry name" value="Tetratricopeptide repeat domain"/>
    <property type="match status" value="2"/>
</dbReference>
<evidence type="ECO:0000313" key="3">
    <source>
        <dbReference type="EMBL" id="PPQ68164.1"/>
    </source>
</evidence>
<evidence type="ECO:0000313" key="4">
    <source>
        <dbReference type="Proteomes" id="UP000284706"/>
    </source>
</evidence>
<dbReference type="STRING" id="231916.A0A409VPI0"/>
<keyword evidence="4" id="KW-1185">Reference proteome</keyword>
<feature type="repeat" description="TPR" evidence="1">
    <location>
        <begin position="975"/>
        <end position="1008"/>
    </location>
</feature>
<evidence type="ECO:0000256" key="2">
    <source>
        <dbReference type="SAM" id="MobiDB-lite"/>
    </source>
</evidence>
<evidence type="ECO:0000256" key="1">
    <source>
        <dbReference type="PROSITE-ProRule" id="PRU00339"/>
    </source>
</evidence>
<dbReference type="SUPFAM" id="SSF48452">
    <property type="entry name" value="TPR-like"/>
    <property type="match status" value="2"/>
</dbReference>
<feature type="region of interest" description="Disordered" evidence="2">
    <location>
        <begin position="1"/>
        <end position="58"/>
    </location>
</feature>
<dbReference type="AlphaFoldDB" id="A0A409VPI0"/>
<dbReference type="InterPro" id="IPR011990">
    <property type="entry name" value="TPR-like_helical_dom_sf"/>
</dbReference>